<dbReference type="InterPro" id="IPR013785">
    <property type="entry name" value="Aldolase_TIM"/>
</dbReference>
<sequence length="62" mass="6707">DRIKMFADSVPEVSFLVAGGIGKMEDIGTLSRLGIPNLKGVIIGKALYEGKIDLREAISQFQ</sequence>
<dbReference type="Pfam" id="PF00977">
    <property type="entry name" value="His_biosynth"/>
    <property type="match status" value="1"/>
</dbReference>
<dbReference type="GO" id="GO:0000105">
    <property type="term" value="P:L-histidine biosynthetic process"/>
    <property type="evidence" value="ECO:0007669"/>
    <property type="project" value="UniProtKB-KW"/>
</dbReference>
<accession>A0A2G9Y8D8</accession>
<organism evidence="6 7">
    <name type="scientific">bacterium (Candidatus Ratteibacteria) CG23_combo_of_CG06-09_8_20_14_all_48_7</name>
    <dbReference type="NCBI Taxonomy" id="2014292"/>
    <lineage>
        <taxon>Bacteria</taxon>
        <taxon>Candidatus Ratteibacteria</taxon>
    </lineage>
</organism>
<protein>
    <submittedName>
        <fullName evidence="6">1-(5-phosphoribosyl)-5-((5-phosphoribosylamino)methylideneamino)imidazole-4-carboxamide isomerase</fullName>
        <ecNumber evidence="6">5.3.1.16</ecNumber>
    </submittedName>
</protein>
<evidence type="ECO:0000256" key="1">
    <source>
        <dbReference type="ARBA" id="ARBA00009667"/>
    </source>
</evidence>
<reference evidence="6 7" key="1">
    <citation type="submission" date="2017-09" db="EMBL/GenBank/DDBJ databases">
        <title>Depth-based differentiation of microbial function through sediment-hosted aquifers and enrichment of novel symbionts in the deep terrestrial subsurface.</title>
        <authorList>
            <person name="Probst A.J."/>
            <person name="Ladd B."/>
            <person name="Jarett J.K."/>
            <person name="Geller-Mcgrath D.E."/>
            <person name="Sieber C.M."/>
            <person name="Emerson J.B."/>
            <person name="Anantharaman K."/>
            <person name="Thomas B.C."/>
            <person name="Malmstrom R."/>
            <person name="Stieglmeier M."/>
            <person name="Klingl A."/>
            <person name="Woyke T."/>
            <person name="Ryan C.M."/>
            <person name="Banfield J.F."/>
        </authorList>
    </citation>
    <scope>NUCLEOTIDE SEQUENCE [LARGE SCALE GENOMIC DNA]</scope>
    <source>
        <strain evidence="6">CG23_combo_of_CG06-09_8_20_14_all_48_7</strain>
    </source>
</reference>
<keyword evidence="3 5" id="KW-0368">Histidine biosynthesis</keyword>
<evidence type="ECO:0000313" key="7">
    <source>
        <dbReference type="Proteomes" id="UP000230392"/>
    </source>
</evidence>
<feature type="non-terminal residue" evidence="6">
    <location>
        <position position="1"/>
    </location>
</feature>
<dbReference type="EC" id="5.3.1.16" evidence="6"/>
<keyword evidence="6" id="KW-0413">Isomerase</keyword>
<dbReference type="EMBL" id="PCRF01000280">
    <property type="protein sequence ID" value="PIP15480.1"/>
    <property type="molecule type" value="Genomic_DNA"/>
</dbReference>
<gene>
    <name evidence="6" type="ORF">COX46_05735</name>
</gene>
<evidence type="ECO:0000256" key="5">
    <source>
        <dbReference type="RuleBase" id="RU003657"/>
    </source>
</evidence>
<comment type="pathway">
    <text evidence="4">Amino-acid biosynthesis.</text>
</comment>
<comment type="caution">
    <text evidence="6">The sequence shown here is derived from an EMBL/GenBank/DDBJ whole genome shotgun (WGS) entry which is preliminary data.</text>
</comment>
<dbReference type="AlphaFoldDB" id="A0A2G9Y8D8"/>
<name>A0A2G9Y8D8_9BACT</name>
<comment type="similarity">
    <text evidence="1 5">Belongs to the HisA/HisF family.</text>
</comment>
<proteinExistence type="inferred from homology"/>
<evidence type="ECO:0000256" key="2">
    <source>
        <dbReference type="ARBA" id="ARBA00022605"/>
    </source>
</evidence>
<dbReference type="InterPro" id="IPR011060">
    <property type="entry name" value="RibuloseP-bd_barrel"/>
</dbReference>
<evidence type="ECO:0000256" key="4">
    <source>
        <dbReference type="ARBA" id="ARBA00029440"/>
    </source>
</evidence>
<evidence type="ECO:0000256" key="3">
    <source>
        <dbReference type="ARBA" id="ARBA00023102"/>
    </source>
</evidence>
<evidence type="ECO:0000313" key="6">
    <source>
        <dbReference type="EMBL" id="PIP15480.1"/>
    </source>
</evidence>
<dbReference type="GO" id="GO:0003949">
    <property type="term" value="F:1-(5-phosphoribosyl)-5-[(5-phosphoribosylamino)methylideneamino]imidazole-4-carboxamide isomerase activity"/>
    <property type="evidence" value="ECO:0007669"/>
    <property type="project" value="UniProtKB-EC"/>
</dbReference>
<dbReference type="Proteomes" id="UP000230392">
    <property type="component" value="Unassembled WGS sequence"/>
</dbReference>
<dbReference type="SUPFAM" id="SSF51366">
    <property type="entry name" value="Ribulose-phoshate binding barrel"/>
    <property type="match status" value="1"/>
</dbReference>
<dbReference type="Gene3D" id="3.20.20.70">
    <property type="entry name" value="Aldolase class I"/>
    <property type="match status" value="1"/>
</dbReference>
<keyword evidence="2 5" id="KW-0028">Amino-acid biosynthesis</keyword>
<dbReference type="InterPro" id="IPR006062">
    <property type="entry name" value="His_biosynth"/>
</dbReference>